<organism evidence="1 2">
    <name type="scientific">Novipirellula rosea</name>
    <dbReference type="NCBI Taxonomy" id="1031540"/>
    <lineage>
        <taxon>Bacteria</taxon>
        <taxon>Pseudomonadati</taxon>
        <taxon>Planctomycetota</taxon>
        <taxon>Planctomycetia</taxon>
        <taxon>Pirellulales</taxon>
        <taxon>Pirellulaceae</taxon>
        <taxon>Novipirellula</taxon>
    </lineage>
</organism>
<dbReference type="Proteomes" id="UP001500840">
    <property type="component" value="Unassembled WGS sequence"/>
</dbReference>
<proteinExistence type="predicted"/>
<protein>
    <submittedName>
        <fullName evidence="1">Uncharacterized protein</fullName>
    </submittedName>
</protein>
<comment type="caution">
    <text evidence="1">The sequence shown here is derived from an EMBL/GenBank/DDBJ whole genome shotgun (WGS) entry which is preliminary data.</text>
</comment>
<name>A0ABP8NJF4_9BACT</name>
<evidence type="ECO:0000313" key="2">
    <source>
        <dbReference type="Proteomes" id="UP001500840"/>
    </source>
</evidence>
<gene>
    <name evidence="1" type="ORF">GCM10023156_55030</name>
</gene>
<accession>A0ABP8NJF4</accession>
<keyword evidence="2" id="KW-1185">Reference proteome</keyword>
<sequence length="169" mass="18558">MADTELDNTAEDTAIEGQAGVDAAATESAAPAAPVLSLSDIKAAPADIDEDGFVSIWNIAANACNKNTVQARELASKLLCFLCKKQCDFVVTSGSNAEYLDQWFERDNKLLYDWKPESETVDVVSQHAEVPHDAFVSFLENNKFDPATGKYTATRAVRVQWFQEMWCVG</sequence>
<dbReference type="EMBL" id="BAABGA010000082">
    <property type="protein sequence ID" value="GAA4466351.1"/>
    <property type="molecule type" value="Genomic_DNA"/>
</dbReference>
<reference evidence="2" key="1">
    <citation type="journal article" date="2019" name="Int. J. Syst. Evol. Microbiol.">
        <title>The Global Catalogue of Microorganisms (GCM) 10K type strain sequencing project: providing services to taxonomists for standard genome sequencing and annotation.</title>
        <authorList>
            <consortium name="The Broad Institute Genomics Platform"/>
            <consortium name="The Broad Institute Genome Sequencing Center for Infectious Disease"/>
            <person name="Wu L."/>
            <person name="Ma J."/>
        </authorList>
    </citation>
    <scope>NUCLEOTIDE SEQUENCE [LARGE SCALE GENOMIC DNA]</scope>
    <source>
        <strain evidence="2">JCM 17759</strain>
    </source>
</reference>
<dbReference type="RefSeq" id="WP_339937314.1">
    <property type="nucleotide sequence ID" value="NZ_BAABGA010000082.1"/>
</dbReference>
<evidence type="ECO:0000313" key="1">
    <source>
        <dbReference type="EMBL" id="GAA4466351.1"/>
    </source>
</evidence>